<dbReference type="EMBL" id="CZBA01000018">
    <property type="protein sequence ID" value="CUP84473.1"/>
    <property type="molecule type" value="Genomic_DNA"/>
</dbReference>
<organism evidence="1 2">
    <name type="scientific">Blautia obeum</name>
    <dbReference type="NCBI Taxonomy" id="40520"/>
    <lineage>
        <taxon>Bacteria</taxon>
        <taxon>Bacillati</taxon>
        <taxon>Bacillota</taxon>
        <taxon>Clostridia</taxon>
        <taxon>Lachnospirales</taxon>
        <taxon>Lachnospiraceae</taxon>
        <taxon>Blautia</taxon>
    </lineage>
</organism>
<protein>
    <submittedName>
        <fullName evidence="1">Uncharacterized protein</fullName>
    </submittedName>
</protein>
<dbReference type="RefSeq" id="WP_055056620.1">
    <property type="nucleotide sequence ID" value="NZ_CZBA01000018.1"/>
</dbReference>
<sequence length="125" mass="14469">MGKIRIVLLFDEENEKQRQAGEFLKTQKRCKTALITELIHAWIYNKEGKALFPDKSMSGIDIEKVKEELLHDKDFLLQIESSMKRMDEKTVCESREDCGVEESESGLDMDVDMMLDGLEMFEMGV</sequence>
<reference evidence="1 2" key="1">
    <citation type="submission" date="2015-09" db="EMBL/GenBank/DDBJ databases">
        <authorList>
            <consortium name="Pathogen Informatics"/>
        </authorList>
    </citation>
    <scope>NUCLEOTIDE SEQUENCE [LARGE SCALE GENOMIC DNA]</scope>
    <source>
        <strain evidence="1 2">2789STDY5834921</strain>
    </source>
</reference>
<evidence type="ECO:0000313" key="1">
    <source>
        <dbReference type="EMBL" id="CUP84473.1"/>
    </source>
</evidence>
<dbReference type="AlphaFoldDB" id="A0A174RGD8"/>
<dbReference type="GeneID" id="96229486"/>
<evidence type="ECO:0000313" key="2">
    <source>
        <dbReference type="Proteomes" id="UP000095413"/>
    </source>
</evidence>
<dbReference type="OrthoDB" id="2057172at2"/>
<accession>A0A174RGD8</accession>
<dbReference type="Proteomes" id="UP000095413">
    <property type="component" value="Unassembled WGS sequence"/>
</dbReference>
<name>A0A174RGD8_9FIRM</name>
<gene>
    <name evidence="1" type="ORF">ERS852533_02757</name>
</gene>
<proteinExistence type="predicted"/>